<evidence type="ECO:0000313" key="3">
    <source>
        <dbReference type="EMBL" id="CRY67209.1"/>
    </source>
</evidence>
<proteinExistence type="predicted"/>
<dbReference type="EMBL" id="CWJL01000010">
    <property type="protein sequence ID" value="CRY67209.1"/>
    <property type="molecule type" value="Genomic_DNA"/>
</dbReference>
<gene>
    <name evidence="2" type="ORF">ERS008529_00756</name>
    <name evidence="3" type="ORF">ERS137968_02275</name>
</gene>
<dbReference type="OrthoDB" id="6478053at2"/>
<keyword evidence="4" id="KW-1185">Reference proteome</keyword>
<sequence>MNIIKIVVLSLLLPLQVKADAIPLGGIEVKLDVITQPLIKVEKPGGGWYNRIQLKSNVENPSIYQTEVPITVKLHEQDGYRISVKNPLILTRHAIILRGVTQQGHPMVSNIQDHQEFSPAEIRWGSDHTNLRLLSAIPETFYVDNSTSRQTSTHYLLQISAQAPRGKNTAGKYHGQLTLLFETNS</sequence>
<evidence type="ECO:0000313" key="5">
    <source>
        <dbReference type="Proteomes" id="UP000045840"/>
    </source>
</evidence>
<accession>A0A0T9NQT7</accession>
<feature type="chain" id="PRO_5006694018" evidence="1">
    <location>
        <begin position="20"/>
        <end position="185"/>
    </location>
</feature>
<dbReference type="STRING" id="1288385.ERS137968_02275"/>
<reference evidence="3 4" key="1">
    <citation type="submission" date="2015-03" db="EMBL/GenBank/DDBJ databases">
        <authorList>
            <consortium name="Pathogen Informatics"/>
            <person name="Murphy D."/>
        </authorList>
    </citation>
    <scope>NUCLEOTIDE SEQUENCE [LARGE SCALE GENOMIC DNA]</scope>
    <source>
        <strain evidence="3">Type strain: CIP110230</strain>
        <strain evidence="4">type strain: CIP110230</strain>
    </source>
</reference>
<keyword evidence="1" id="KW-0732">Signal</keyword>
<evidence type="ECO:0000313" key="2">
    <source>
        <dbReference type="EMBL" id="CNH25239.1"/>
    </source>
</evidence>
<protein>
    <submittedName>
        <fullName evidence="2">Alpha-related fimbriae minor subunit 2</fullName>
    </submittedName>
</protein>
<name>A0A0T9NQT7_9GAMM</name>
<dbReference type="EMBL" id="CQAZ01000005">
    <property type="protein sequence ID" value="CNH25239.1"/>
    <property type="molecule type" value="Genomic_DNA"/>
</dbReference>
<reference evidence="2" key="2">
    <citation type="submission" date="2015-03" db="EMBL/GenBank/DDBJ databases">
        <authorList>
            <person name="Murphy D."/>
        </authorList>
    </citation>
    <scope>NUCLEOTIDE SEQUENCE [LARGE SCALE GENOMIC DNA]</scope>
    <source>
        <strain evidence="2">A125KOH2</strain>
    </source>
</reference>
<reference evidence="5" key="3">
    <citation type="submission" date="2015-03" db="EMBL/GenBank/DDBJ databases">
        <authorList>
            <consortium name="Pathogen Informatics"/>
        </authorList>
    </citation>
    <scope>NUCLEOTIDE SEQUENCE [LARGE SCALE GENOMIC DNA]</scope>
    <source>
        <strain evidence="5">A125KOH2</strain>
    </source>
</reference>
<evidence type="ECO:0000256" key="1">
    <source>
        <dbReference type="SAM" id="SignalP"/>
    </source>
</evidence>
<organism evidence="2 5">
    <name type="scientific">Yersinia pekkanenii</name>
    <dbReference type="NCBI Taxonomy" id="1288385"/>
    <lineage>
        <taxon>Bacteria</taxon>
        <taxon>Pseudomonadati</taxon>
        <taxon>Pseudomonadota</taxon>
        <taxon>Gammaproteobacteria</taxon>
        <taxon>Enterobacterales</taxon>
        <taxon>Yersiniaceae</taxon>
        <taxon>Yersinia</taxon>
    </lineage>
</organism>
<dbReference type="Proteomes" id="UP000044625">
    <property type="component" value="Unassembled WGS sequence"/>
</dbReference>
<feature type="signal peptide" evidence="1">
    <location>
        <begin position="1"/>
        <end position="19"/>
    </location>
</feature>
<evidence type="ECO:0000313" key="4">
    <source>
        <dbReference type="Proteomes" id="UP000044625"/>
    </source>
</evidence>
<dbReference type="Proteomes" id="UP000045840">
    <property type="component" value="Unassembled WGS sequence"/>
</dbReference>
<dbReference type="AlphaFoldDB" id="A0A0T9NQT7"/>
<dbReference type="RefSeq" id="WP_049610049.1">
    <property type="nucleotide sequence ID" value="NZ_CAWMMU010000010.1"/>
</dbReference>